<organism evidence="1">
    <name type="scientific">viral metagenome</name>
    <dbReference type="NCBI Taxonomy" id="1070528"/>
    <lineage>
        <taxon>unclassified sequences</taxon>
        <taxon>metagenomes</taxon>
        <taxon>organismal metagenomes</taxon>
    </lineage>
</organism>
<proteinExistence type="predicted"/>
<evidence type="ECO:0000313" key="1">
    <source>
        <dbReference type="EMBL" id="QHT22609.1"/>
    </source>
</evidence>
<protein>
    <submittedName>
        <fullName evidence="1">Uncharacterized protein</fullName>
    </submittedName>
</protein>
<name>A0A6C0E2U9_9ZZZZ</name>
<sequence length="154" mass="18187">MENTFYLSDQQRKFIGSNIDDNPIVQQFFSKNTVDYISKKITSMTKNVDERGRQIILPDDKILHLMNTVYLSYNPRQGFDQFWTPNEYLQSLIGQTITQAVFDIKNVLGYEQCVAKYTVWDTILGDYNNRGMRSYAPIKLKEKRPNSMEFNMHY</sequence>
<dbReference type="AlphaFoldDB" id="A0A6C0E2U9"/>
<dbReference type="EMBL" id="MN739714">
    <property type="protein sequence ID" value="QHT22609.1"/>
    <property type="molecule type" value="Genomic_DNA"/>
</dbReference>
<accession>A0A6C0E2U9</accession>
<reference evidence="1" key="1">
    <citation type="journal article" date="2020" name="Nature">
        <title>Giant virus diversity and host interactions through global metagenomics.</title>
        <authorList>
            <person name="Schulz F."/>
            <person name="Roux S."/>
            <person name="Paez-Espino D."/>
            <person name="Jungbluth S."/>
            <person name="Walsh D.A."/>
            <person name="Denef V.J."/>
            <person name="McMahon K.D."/>
            <person name="Konstantinidis K.T."/>
            <person name="Eloe-Fadrosh E.A."/>
            <person name="Kyrpides N.C."/>
            <person name="Woyke T."/>
        </authorList>
    </citation>
    <scope>NUCLEOTIDE SEQUENCE</scope>
    <source>
        <strain evidence="1">GVMAG-M-3300023179-111</strain>
    </source>
</reference>